<dbReference type="NCBIfam" id="TIGR00861">
    <property type="entry name" value="MIP"/>
    <property type="match status" value="1"/>
</dbReference>
<dbReference type="PROSITE" id="PS00221">
    <property type="entry name" value="MIP"/>
    <property type="match status" value="1"/>
</dbReference>
<name>A0ABR2WWR2_9FUNG</name>
<organism evidence="9 10">
    <name type="scientific">Basidiobolus ranarum</name>
    <dbReference type="NCBI Taxonomy" id="34480"/>
    <lineage>
        <taxon>Eukaryota</taxon>
        <taxon>Fungi</taxon>
        <taxon>Fungi incertae sedis</taxon>
        <taxon>Zoopagomycota</taxon>
        <taxon>Entomophthoromycotina</taxon>
        <taxon>Basidiobolomycetes</taxon>
        <taxon>Basidiobolales</taxon>
        <taxon>Basidiobolaceae</taxon>
        <taxon>Basidiobolus</taxon>
    </lineage>
</organism>
<dbReference type="PRINTS" id="PR00783">
    <property type="entry name" value="MINTRINSICP"/>
</dbReference>
<dbReference type="InterPro" id="IPR022357">
    <property type="entry name" value="MIP_CS"/>
</dbReference>
<dbReference type="InterPro" id="IPR000425">
    <property type="entry name" value="MIP"/>
</dbReference>
<gene>
    <name evidence="9" type="primary">FPS1_5</name>
    <name evidence="9" type="ORF">K7432_005386</name>
</gene>
<keyword evidence="5 8" id="KW-1133">Transmembrane helix</keyword>
<dbReference type="CDD" id="cd00333">
    <property type="entry name" value="MIP"/>
    <property type="match status" value="1"/>
</dbReference>
<evidence type="ECO:0000256" key="1">
    <source>
        <dbReference type="ARBA" id="ARBA00004141"/>
    </source>
</evidence>
<dbReference type="EMBL" id="JASJQH010000211">
    <property type="protein sequence ID" value="KAK9765906.1"/>
    <property type="molecule type" value="Genomic_DNA"/>
</dbReference>
<comment type="caution">
    <text evidence="9">The sequence shown here is derived from an EMBL/GenBank/DDBJ whole genome shotgun (WGS) entry which is preliminary data.</text>
</comment>
<feature type="transmembrane region" description="Helical" evidence="8">
    <location>
        <begin position="275"/>
        <end position="298"/>
    </location>
</feature>
<keyword evidence="4 7" id="KW-0812">Transmembrane</keyword>
<evidence type="ECO:0000256" key="3">
    <source>
        <dbReference type="ARBA" id="ARBA00022448"/>
    </source>
</evidence>
<feature type="transmembrane region" description="Helical" evidence="8">
    <location>
        <begin position="142"/>
        <end position="162"/>
    </location>
</feature>
<feature type="transmembrane region" description="Helical" evidence="8">
    <location>
        <begin position="225"/>
        <end position="248"/>
    </location>
</feature>
<keyword evidence="3 7" id="KW-0813">Transport</keyword>
<evidence type="ECO:0000256" key="5">
    <source>
        <dbReference type="ARBA" id="ARBA00022989"/>
    </source>
</evidence>
<evidence type="ECO:0000256" key="2">
    <source>
        <dbReference type="ARBA" id="ARBA00006175"/>
    </source>
</evidence>
<dbReference type="PANTHER" id="PTHR43829">
    <property type="entry name" value="AQUAPORIN OR AQUAGLYCEROPORIN RELATED"/>
    <property type="match status" value="1"/>
</dbReference>
<comment type="subcellular location">
    <subcellularLocation>
        <location evidence="1">Membrane</location>
        <topology evidence="1">Multi-pass membrane protein</topology>
    </subcellularLocation>
</comment>
<feature type="transmembrane region" description="Helical" evidence="8">
    <location>
        <begin position="63"/>
        <end position="81"/>
    </location>
</feature>
<evidence type="ECO:0000313" key="10">
    <source>
        <dbReference type="Proteomes" id="UP001479436"/>
    </source>
</evidence>
<feature type="transmembrane region" description="Helical" evidence="8">
    <location>
        <begin position="182"/>
        <end position="213"/>
    </location>
</feature>
<dbReference type="Pfam" id="PF00230">
    <property type="entry name" value="MIP"/>
    <property type="match status" value="1"/>
</dbReference>
<evidence type="ECO:0000313" key="9">
    <source>
        <dbReference type="EMBL" id="KAK9765906.1"/>
    </source>
</evidence>
<dbReference type="SUPFAM" id="SSF81338">
    <property type="entry name" value="Aquaporin-like"/>
    <property type="match status" value="1"/>
</dbReference>
<dbReference type="PANTHER" id="PTHR43829:SF9">
    <property type="entry name" value="AQUAPORIN-9"/>
    <property type="match status" value="1"/>
</dbReference>
<dbReference type="InterPro" id="IPR050363">
    <property type="entry name" value="MIP/Aquaporin"/>
</dbReference>
<comment type="similarity">
    <text evidence="2 7">Belongs to the MIP/aquaporin (TC 1.A.8) family.</text>
</comment>
<feature type="transmembrane region" description="Helical" evidence="8">
    <location>
        <begin position="101"/>
        <end position="121"/>
    </location>
</feature>
<evidence type="ECO:0000256" key="8">
    <source>
        <dbReference type="SAM" id="Phobius"/>
    </source>
</evidence>
<accession>A0ABR2WWR2</accession>
<keyword evidence="6 8" id="KW-0472">Membrane</keyword>
<protein>
    <submittedName>
        <fullName evidence="9">Glycerol channel</fullName>
    </submittedName>
</protein>
<evidence type="ECO:0000256" key="7">
    <source>
        <dbReference type="RuleBase" id="RU000477"/>
    </source>
</evidence>
<dbReference type="Proteomes" id="UP001479436">
    <property type="component" value="Unassembled WGS sequence"/>
</dbReference>
<sequence>MSAIVEEQITIPENINPAAGKPGQDSKGQIVAAEVKVNEGLSKMQRFLNTGALGNFRSTYREYMAEFLGTFVFISFTIGVMQQVKMEIGGYSATGNTLSWGIGFGFMLGLYMCAGISGGHVNPAITLSMAINRGFPWKKVPGYIIAQVLGAFFAALLNFTYFHAQILRFEKGSRDIQSAGLFVAFLADYMSIGSAFYAEFVNTAFFAGCIFAITDRLNTGASNYAPMTLGLLMAGVGLSFGSLTGFIMNPARDLGPRIFMSMAGWESIPWTGGDYFFWVTWVGPTFGAILGGFLYEFFACSTPNNKFK</sequence>
<keyword evidence="10" id="KW-1185">Reference proteome</keyword>
<evidence type="ECO:0000256" key="6">
    <source>
        <dbReference type="ARBA" id="ARBA00023136"/>
    </source>
</evidence>
<proteinExistence type="inferred from homology"/>
<dbReference type="Gene3D" id="1.20.1080.10">
    <property type="entry name" value="Glycerol uptake facilitator protein"/>
    <property type="match status" value="1"/>
</dbReference>
<reference evidence="9 10" key="1">
    <citation type="submission" date="2023-04" db="EMBL/GenBank/DDBJ databases">
        <title>Genome of Basidiobolus ranarum AG-B5.</title>
        <authorList>
            <person name="Stajich J.E."/>
            <person name="Carter-House D."/>
            <person name="Gryganskyi A."/>
        </authorList>
    </citation>
    <scope>NUCLEOTIDE SEQUENCE [LARGE SCALE GENOMIC DNA]</scope>
    <source>
        <strain evidence="9 10">AG-B5</strain>
    </source>
</reference>
<dbReference type="InterPro" id="IPR023271">
    <property type="entry name" value="Aquaporin-like"/>
</dbReference>
<evidence type="ECO:0000256" key="4">
    <source>
        <dbReference type="ARBA" id="ARBA00022692"/>
    </source>
</evidence>